<feature type="compositionally biased region" description="Polar residues" evidence="1">
    <location>
        <begin position="231"/>
        <end position="242"/>
    </location>
</feature>
<reference evidence="3 4" key="1">
    <citation type="submission" date="2023-02" db="EMBL/GenBank/DDBJ databases">
        <title>LHISI_Scaffold_Assembly.</title>
        <authorList>
            <person name="Stuart O.P."/>
            <person name="Cleave R."/>
            <person name="Magrath M.J.L."/>
            <person name="Mikheyev A.S."/>
        </authorList>
    </citation>
    <scope>NUCLEOTIDE SEQUENCE [LARGE SCALE GENOMIC DNA]</scope>
    <source>
        <strain evidence="3">Daus_M_001</strain>
        <tissue evidence="3">Leg muscle</tissue>
    </source>
</reference>
<sequence length="629" mass="72095">MESVFTLNKCRQVTGCMMCSVIERGCNLRQPIHADSTLLGSENMNMEQVYTLQLHSPSSTSDGAHAAGVDNGSKAREQGNFDLDKSVHLRQYIIIQIKLQLLCEASFQPKTAAYEDDACDYSDIDPNYAPDDGQNKAPSLDSDFSDIEVNTDCATAVHKKTRHQRKINGGLMTYTKPNVSRRRRSSPCKQKNKGVKFHYYVPISGRYVEICKSCFLRIFAETPKFIWAIGQQKQKSPGSSTTPDKRAHHEPPNKTSKVKLDKESIKKYLPPHLTISELHKKYCEVEDKPVIYTIFSKLFSEADIAIKNPKNDTCRTCDEVKMKLMHAGNDEQISLKQQQDLLHNVVELAYQVEIADKHLSKTDNSMTVLTFDLHQCLPTPSLQTSEAFYERQLWTISLTVHSMKNDQVTCFFLWYESMSRRGANEIASCVCREISNLPDEIKHVVLYSDSCPGQNKNTPFLAMCIYVVHEKKIDMLNNKFMFIGHSRMECDSDHAVIEKAKKYSTQISHPHDGTQLIRMAGKKKPFNVIELTQEYFYDYASLLKTDIQMRKSNEDGEKVVWQTSLKEEDTFSVMDMTRRQQPHPCLKPNKCYNDVVPISEEKKKDILSLLPYILPVFHELYKNLKTKMD</sequence>
<feature type="domain" description="DUF7869" evidence="2">
    <location>
        <begin position="408"/>
        <end position="549"/>
    </location>
</feature>
<accession>A0ABQ9IAI8</accession>
<evidence type="ECO:0000256" key="1">
    <source>
        <dbReference type="SAM" id="MobiDB-lite"/>
    </source>
</evidence>
<feature type="compositionally biased region" description="Basic and acidic residues" evidence="1">
    <location>
        <begin position="243"/>
        <end position="260"/>
    </location>
</feature>
<dbReference type="InterPro" id="IPR057191">
    <property type="entry name" value="DUF7869"/>
</dbReference>
<evidence type="ECO:0000313" key="3">
    <source>
        <dbReference type="EMBL" id="KAJ8893667.1"/>
    </source>
</evidence>
<evidence type="ECO:0000259" key="2">
    <source>
        <dbReference type="Pfam" id="PF25273"/>
    </source>
</evidence>
<dbReference type="PANTHER" id="PTHR10773">
    <property type="entry name" value="DNA-DIRECTED RNA POLYMERASES I, II, AND III SUBUNIT RPABC2"/>
    <property type="match status" value="1"/>
</dbReference>
<organism evidence="3 4">
    <name type="scientific">Dryococelus australis</name>
    <dbReference type="NCBI Taxonomy" id="614101"/>
    <lineage>
        <taxon>Eukaryota</taxon>
        <taxon>Metazoa</taxon>
        <taxon>Ecdysozoa</taxon>
        <taxon>Arthropoda</taxon>
        <taxon>Hexapoda</taxon>
        <taxon>Insecta</taxon>
        <taxon>Pterygota</taxon>
        <taxon>Neoptera</taxon>
        <taxon>Polyneoptera</taxon>
        <taxon>Phasmatodea</taxon>
        <taxon>Verophasmatodea</taxon>
        <taxon>Anareolatae</taxon>
        <taxon>Phasmatidae</taxon>
        <taxon>Eurycanthinae</taxon>
        <taxon>Dryococelus</taxon>
    </lineage>
</organism>
<gene>
    <name evidence="3" type="ORF">PR048_006267</name>
</gene>
<comment type="caution">
    <text evidence="3">The sequence shown here is derived from an EMBL/GenBank/DDBJ whole genome shotgun (WGS) entry which is preliminary data.</text>
</comment>
<dbReference type="PANTHER" id="PTHR10773:SF19">
    <property type="match status" value="1"/>
</dbReference>
<proteinExistence type="predicted"/>
<keyword evidence="4" id="KW-1185">Reference proteome</keyword>
<feature type="region of interest" description="Disordered" evidence="1">
    <location>
        <begin position="231"/>
        <end position="260"/>
    </location>
</feature>
<dbReference type="Proteomes" id="UP001159363">
    <property type="component" value="Chromosome 2"/>
</dbReference>
<protein>
    <recommendedName>
        <fullName evidence="2">DUF7869 domain-containing protein</fullName>
    </recommendedName>
</protein>
<dbReference type="EMBL" id="JARBHB010000002">
    <property type="protein sequence ID" value="KAJ8893667.1"/>
    <property type="molecule type" value="Genomic_DNA"/>
</dbReference>
<evidence type="ECO:0000313" key="4">
    <source>
        <dbReference type="Proteomes" id="UP001159363"/>
    </source>
</evidence>
<dbReference type="Pfam" id="PF25273">
    <property type="entry name" value="DUF7869"/>
    <property type="match status" value="1"/>
</dbReference>
<name>A0ABQ9IAI8_9NEOP</name>